<proteinExistence type="predicted"/>
<keyword evidence="1" id="KW-0472">Membrane</keyword>
<keyword evidence="1" id="KW-1133">Transmembrane helix</keyword>
<accession>A0A0A8YV34</accession>
<reference evidence="2" key="2">
    <citation type="journal article" date="2015" name="Data Brief">
        <title>Shoot transcriptome of the giant reed, Arundo donax.</title>
        <authorList>
            <person name="Barrero R.A."/>
            <person name="Guerrero F.D."/>
            <person name="Moolhuijzen P."/>
            <person name="Goolsby J.A."/>
            <person name="Tidwell J."/>
            <person name="Bellgard S.E."/>
            <person name="Bellgard M.I."/>
        </authorList>
    </citation>
    <scope>NUCLEOTIDE SEQUENCE</scope>
    <source>
        <tissue evidence="2">Shoot tissue taken approximately 20 cm above the soil surface</tissue>
    </source>
</reference>
<reference evidence="2" key="1">
    <citation type="submission" date="2014-09" db="EMBL/GenBank/DDBJ databases">
        <authorList>
            <person name="Magalhaes I.L.F."/>
            <person name="Oliveira U."/>
            <person name="Santos F.R."/>
            <person name="Vidigal T.H.D.A."/>
            <person name="Brescovit A.D."/>
            <person name="Santos A.J."/>
        </authorList>
    </citation>
    <scope>NUCLEOTIDE SEQUENCE</scope>
    <source>
        <tissue evidence="2">Shoot tissue taken approximately 20 cm above the soil surface</tissue>
    </source>
</reference>
<dbReference type="AlphaFoldDB" id="A0A0A8YV34"/>
<name>A0A0A8YV34_ARUDO</name>
<protein>
    <submittedName>
        <fullName evidence="2">Uncharacterized protein</fullName>
    </submittedName>
</protein>
<keyword evidence="1" id="KW-0812">Transmembrane</keyword>
<evidence type="ECO:0000256" key="1">
    <source>
        <dbReference type="SAM" id="Phobius"/>
    </source>
</evidence>
<organism evidence="2">
    <name type="scientific">Arundo donax</name>
    <name type="common">Giant reed</name>
    <name type="synonym">Donax arundinaceus</name>
    <dbReference type="NCBI Taxonomy" id="35708"/>
    <lineage>
        <taxon>Eukaryota</taxon>
        <taxon>Viridiplantae</taxon>
        <taxon>Streptophyta</taxon>
        <taxon>Embryophyta</taxon>
        <taxon>Tracheophyta</taxon>
        <taxon>Spermatophyta</taxon>
        <taxon>Magnoliopsida</taxon>
        <taxon>Liliopsida</taxon>
        <taxon>Poales</taxon>
        <taxon>Poaceae</taxon>
        <taxon>PACMAD clade</taxon>
        <taxon>Arundinoideae</taxon>
        <taxon>Arundineae</taxon>
        <taxon>Arundo</taxon>
    </lineage>
</organism>
<feature type="transmembrane region" description="Helical" evidence="1">
    <location>
        <begin position="12"/>
        <end position="32"/>
    </location>
</feature>
<dbReference type="EMBL" id="GBRH01267434">
    <property type="protein sequence ID" value="JAD30461.1"/>
    <property type="molecule type" value="Transcribed_RNA"/>
</dbReference>
<sequence>MKIRYVIERAIYHIIVVWFCINSLLWSGILFISSLSRTLAGTQHLLYNELLSNPTSYIRNICA</sequence>
<evidence type="ECO:0000313" key="2">
    <source>
        <dbReference type="EMBL" id="JAD30461.1"/>
    </source>
</evidence>